<evidence type="ECO:0000256" key="11">
    <source>
        <dbReference type="ARBA" id="ARBA00022482"/>
    </source>
</evidence>
<evidence type="ECO:0000256" key="16">
    <source>
        <dbReference type="ARBA" id="ARBA00022561"/>
    </source>
</evidence>
<dbReference type="Gene3D" id="2.40.10.120">
    <property type="match status" value="1"/>
</dbReference>
<dbReference type="SMART" id="SM00487">
    <property type="entry name" value="DEXDc"/>
    <property type="match status" value="1"/>
</dbReference>
<evidence type="ECO:0000256" key="31">
    <source>
        <dbReference type="ARBA" id="ARBA00022825"/>
    </source>
</evidence>
<evidence type="ECO:0000313" key="69">
    <source>
        <dbReference type="Proteomes" id="UP000168499"/>
    </source>
</evidence>
<feature type="transmembrane region" description="Helical" evidence="63">
    <location>
        <begin position="822"/>
        <end position="840"/>
    </location>
</feature>
<dbReference type="Gene3D" id="3.30.70.270">
    <property type="match status" value="2"/>
</dbReference>
<evidence type="ECO:0000256" key="62">
    <source>
        <dbReference type="SAM" id="MobiDB-lite"/>
    </source>
</evidence>
<dbReference type="GO" id="GO:0004252">
    <property type="term" value="F:serine-type endopeptidase activity"/>
    <property type="evidence" value="ECO:0007669"/>
    <property type="project" value="InterPro"/>
</dbReference>
<dbReference type="Pfam" id="PF01006">
    <property type="entry name" value="HCV_NS4a"/>
    <property type="match status" value="1"/>
</dbReference>
<dbReference type="Pfam" id="PF02907">
    <property type="entry name" value="Peptidase_S29"/>
    <property type="match status" value="1"/>
</dbReference>
<dbReference type="PROSITE" id="PS51822">
    <property type="entry name" value="HV_PV_NS3_PRO"/>
    <property type="match status" value="1"/>
</dbReference>
<keyword evidence="24" id="KW-0548">Nucleotidyltransferase</keyword>
<dbReference type="Gene3D" id="2.20.25.210">
    <property type="entry name" value="Hepatitis C NS5A, domain 1B"/>
    <property type="match status" value="1"/>
</dbReference>
<dbReference type="Pfam" id="PF08301">
    <property type="entry name" value="HCV_NS5a_1b"/>
    <property type="match status" value="1"/>
</dbReference>
<dbReference type="InterPro" id="IPR013192">
    <property type="entry name" value="HCV_NS5A_1a"/>
</dbReference>
<keyword evidence="22" id="KW-0808">Transferase</keyword>
<evidence type="ECO:0000256" key="52">
    <source>
        <dbReference type="ARBA" id="ARBA00023258"/>
    </source>
</evidence>
<keyword evidence="44" id="KW-1072">Activation of host autophagy by virus</keyword>
<dbReference type="GO" id="GO:0005524">
    <property type="term" value="F:ATP binding"/>
    <property type="evidence" value="ECO:0007669"/>
    <property type="project" value="UniProtKB-KW"/>
</dbReference>
<dbReference type="GO" id="GO:0044220">
    <property type="term" value="C:host cell perinuclear region of cytoplasm"/>
    <property type="evidence" value="ECO:0007669"/>
    <property type="project" value="UniProtKB-SubCell"/>
</dbReference>
<keyword evidence="52" id="KW-0922">Interferon antiviral system evasion</keyword>
<keyword evidence="31" id="KW-0720">Serine protease</keyword>
<dbReference type="GO" id="GO:0006508">
    <property type="term" value="P:proteolysis"/>
    <property type="evidence" value="ECO:0007669"/>
    <property type="project" value="UniProtKB-KW"/>
</dbReference>
<dbReference type="InterPro" id="IPR009003">
    <property type="entry name" value="Peptidase_S1_PA"/>
</dbReference>
<evidence type="ECO:0000256" key="12">
    <source>
        <dbReference type="ARBA" id="ARBA00022484"/>
    </source>
</evidence>
<dbReference type="InterPro" id="IPR043504">
    <property type="entry name" value="Peptidase_S1_PA_chymotrypsin"/>
</dbReference>
<evidence type="ECO:0000256" key="18">
    <source>
        <dbReference type="ARBA" id="ARBA00022581"/>
    </source>
</evidence>
<evidence type="ECO:0000256" key="27">
    <source>
        <dbReference type="ARBA" id="ARBA00022801"/>
    </source>
</evidence>
<feature type="transmembrane region" description="Helical" evidence="63">
    <location>
        <begin position="164"/>
        <end position="186"/>
    </location>
</feature>
<keyword evidence="27" id="KW-0378">Hydrolase</keyword>
<evidence type="ECO:0000256" key="63">
    <source>
        <dbReference type="SAM" id="Phobius"/>
    </source>
</evidence>
<evidence type="ECO:0000256" key="57">
    <source>
        <dbReference type="ARBA" id="ARBA00023303"/>
    </source>
</evidence>
<dbReference type="PROSITE" id="PS51192">
    <property type="entry name" value="HELICASE_ATP_BIND_1"/>
    <property type="match status" value="1"/>
</dbReference>
<evidence type="ECO:0000256" key="20">
    <source>
        <dbReference type="ARBA" id="ARBA00022632"/>
    </source>
</evidence>
<keyword evidence="28" id="KW-1161">Viral attachment to host cell</keyword>
<comment type="subcellular location">
    <subcellularLocation>
        <location evidence="8">Host cytoplasm</location>
        <location evidence="8">Host perinuclear region</location>
    </subcellularLocation>
    <subcellularLocation>
        <location evidence="5">Host endoplasmic reticulum membrane</location>
        <topology evidence="5">Multi-pass membrane protein</topology>
    </subcellularLocation>
    <subcellularLocation>
        <location evidence="7">Host endoplasmic reticulum membrane</location>
        <topology evidence="7">Peripheral membrane protein</topology>
    </subcellularLocation>
    <subcellularLocation>
        <location evidence="4">Host nucleus</location>
    </subcellularLocation>
    <subcellularLocation>
        <location evidence="6">Virion membrane</location>
    </subcellularLocation>
</comment>
<keyword evidence="23 63" id="KW-0812">Transmembrane</keyword>
<dbReference type="InterPro" id="IPR038170">
    <property type="entry name" value="NS5A_1a_sf"/>
</dbReference>
<evidence type="ECO:0000259" key="64">
    <source>
        <dbReference type="PROSITE" id="PS50507"/>
    </source>
</evidence>
<evidence type="ECO:0000256" key="42">
    <source>
        <dbReference type="ARBA" id="ARBA00023015"/>
    </source>
</evidence>
<comment type="function">
    <text evidence="58">RNA-dependent RNA polymerase that performs primer-template recognition and RNA synthesis during viral replication. Initiates RNA transcription/replication at a flavin adenine dinucleotide (FAD), resulting in a 5'- FAD cap on viral RNAs. In this way, recognition of viral 5' RNA by host pattern recognition receptors can be bypassed, thereby evading activation of antiviral pathways.</text>
</comment>
<dbReference type="InterPro" id="IPR013193">
    <property type="entry name" value="HCV_NS5a_1B_dom"/>
</dbReference>
<feature type="domain" description="Peptidase C18" evidence="66">
    <location>
        <begin position="862"/>
        <end position="987"/>
    </location>
</feature>
<accession>M9ZVI3</accession>
<keyword evidence="56" id="KW-1160">Virus entry into host cell</keyword>
<evidence type="ECO:0000259" key="65">
    <source>
        <dbReference type="PROSITE" id="PS51192"/>
    </source>
</evidence>
<feature type="compositionally biased region" description="Basic and acidic residues" evidence="62">
    <location>
        <begin position="2179"/>
        <end position="2192"/>
    </location>
</feature>
<name>M9ZVI3_9FLAV</name>
<evidence type="ECO:0000256" key="3">
    <source>
        <dbReference type="ARBA" id="ARBA00001947"/>
    </source>
</evidence>
<dbReference type="InterPro" id="IPR007094">
    <property type="entry name" value="RNA-dir_pol_PSvirus"/>
</dbReference>
<feature type="domain" description="Peptidase S29" evidence="67">
    <location>
        <begin position="987"/>
        <end position="1167"/>
    </location>
</feature>
<evidence type="ECO:0000256" key="19">
    <source>
        <dbReference type="ARBA" id="ARBA00022595"/>
    </source>
</evidence>
<keyword evidence="53" id="KW-0511">Multifunctional enzyme</keyword>
<dbReference type="GO" id="GO:0039502">
    <property type="term" value="P:symbiont-mediated suppression of host type I interferon-mediated signaling pathway"/>
    <property type="evidence" value="ECO:0007669"/>
    <property type="project" value="UniProtKB-KW"/>
</dbReference>
<evidence type="ECO:0000256" key="51">
    <source>
        <dbReference type="ARBA" id="ARBA00023200"/>
    </source>
</evidence>
<dbReference type="SUPFAM" id="SSF56672">
    <property type="entry name" value="DNA/RNA polymerases"/>
    <property type="match status" value="1"/>
</dbReference>
<evidence type="ECO:0000256" key="17">
    <source>
        <dbReference type="ARBA" id="ARBA00022562"/>
    </source>
</evidence>
<evidence type="ECO:0000256" key="14">
    <source>
        <dbReference type="ARBA" id="ARBA00022510"/>
    </source>
</evidence>
<comment type="function">
    <text evidence="59">Cysteine protease required for the proteolytic auto-cleavage between the non-structural proteins NS2 and NS3. The N-terminus of NS3 is required for the function of NS2 protease (active region NS2-3). Promotes the initiation of viral particle assembly by mediating the interaction between structural and non-structural proteins.</text>
</comment>
<keyword evidence="20" id="KW-1090">Inhibition of host innate immune response by virus</keyword>
<keyword evidence="49" id="KW-0325">Glycoprotein</keyword>
<dbReference type="Gene3D" id="3.40.50.300">
    <property type="entry name" value="P-loop containing nucleotide triphosphate hydrolases"/>
    <property type="match status" value="2"/>
</dbReference>
<dbReference type="GO" id="GO:0042025">
    <property type="term" value="C:host cell nucleus"/>
    <property type="evidence" value="ECO:0007669"/>
    <property type="project" value="UniProtKB-SubCell"/>
</dbReference>
<dbReference type="GO" id="GO:0039694">
    <property type="term" value="P:viral RNA genome replication"/>
    <property type="evidence" value="ECO:0007669"/>
    <property type="project" value="InterPro"/>
</dbReference>
<dbReference type="Pfam" id="PF00998">
    <property type="entry name" value="RdRP_3"/>
    <property type="match status" value="1"/>
</dbReference>
<evidence type="ECO:0000259" key="67">
    <source>
        <dbReference type="PROSITE" id="PS51822"/>
    </source>
</evidence>
<evidence type="ECO:0000256" key="24">
    <source>
        <dbReference type="ARBA" id="ARBA00022695"/>
    </source>
</evidence>
<reference evidence="68 69" key="1">
    <citation type="journal article" date="2013" name="Proc. Natl. Acad. Sci. U.S.A.">
        <title>Bats are a major natural reservoir for hepaciviruses and pegiviruses.</title>
        <authorList>
            <person name="Quan P.L."/>
            <person name="Firth C."/>
            <person name="Conte J.M."/>
            <person name="Williams S.H."/>
            <person name="Zambrana-Torrelio C.M."/>
            <person name="Anthony S.J."/>
            <person name="Ellison J.A."/>
            <person name="Gilbert A.T."/>
            <person name="Kuzmin I.V."/>
            <person name="Niezgoda M."/>
            <person name="Osinubi M.O."/>
            <person name="Recuenco S."/>
            <person name="Markotter W."/>
            <person name="Breiman R.F."/>
            <person name="Kalemba L."/>
            <person name="Malekani J."/>
            <person name="Lindblade K.A."/>
            <person name="Rostal M.K."/>
            <person name="Ojeda-Flores R."/>
            <person name="Suzan G."/>
            <person name="Davis L.B."/>
            <person name="Blau D.M."/>
            <person name="Ogunkoya A.B."/>
            <person name="Alvarez Castillo D.A."/>
            <person name="Moran D."/>
            <person name="Ngam S."/>
            <person name="Akaibe D."/>
            <person name="Agwanda B."/>
            <person name="Briese T."/>
            <person name="Epstein J.H."/>
            <person name="Daszak P."/>
            <person name="Rupprecht C.E."/>
            <person name="Holmes E.C."/>
            <person name="Lipkin W.I."/>
        </authorList>
    </citation>
    <scope>NUCLEOTIDE SEQUENCE [LARGE SCALE GENOMIC DNA]</scope>
    <source>
        <strain evidence="68">PDB-534</strain>
    </source>
</reference>
<dbReference type="InterPro" id="IPR024347">
    <property type="entry name" value="GB_virus_envelope"/>
</dbReference>
<dbReference type="GO" id="GO:0039520">
    <property type="term" value="P:symbiont-mediated activation of host autophagy"/>
    <property type="evidence" value="ECO:0007669"/>
    <property type="project" value="UniProtKB-KW"/>
</dbReference>
<evidence type="ECO:0000256" key="28">
    <source>
        <dbReference type="ARBA" id="ARBA00022804"/>
    </source>
</evidence>
<organism evidence="68 69">
    <name type="scientific">Bat pegivirus</name>
    <dbReference type="NCBI Taxonomy" id="1112699"/>
    <lineage>
        <taxon>Viruses</taxon>
        <taxon>Riboviria</taxon>
        <taxon>Orthornavirae</taxon>
        <taxon>Kitrinoviricota</taxon>
        <taxon>Flasuviricetes</taxon>
        <taxon>Amarillovirales</taxon>
        <taxon>Flaviviridae</taxon>
        <taxon>Pegivirus</taxon>
        <taxon>Pegivirus pteropi</taxon>
    </lineage>
</organism>
<feature type="domain" description="RdRp catalytic" evidence="64">
    <location>
        <begin position="2621"/>
        <end position="2735"/>
    </location>
</feature>
<evidence type="ECO:0000256" key="43">
    <source>
        <dbReference type="ARBA" id="ARBA00023039"/>
    </source>
</evidence>
<dbReference type="GO" id="GO:0019028">
    <property type="term" value="C:viral capsid"/>
    <property type="evidence" value="ECO:0007669"/>
    <property type="project" value="UniProtKB-KW"/>
</dbReference>
<protein>
    <recommendedName>
        <fullName evidence="9">Genome polyprotein</fullName>
    </recommendedName>
</protein>
<dbReference type="GO" id="GO:0017111">
    <property type="term" value="F:ribonucleoside triphosphate phosphatase activity"/>
    <property type="evidence" value="ECO:0007669"/>
    <property type="project" value="UniProtKB-EC"/>
</dbReference>
<evidence type="ECO:0000256" key="26">
    <source>
        <dbReference type="ARBA" id="ARBA00022741"/>
    </source>
</evidence>
<keyword evidence="18" id="KW-0945">Host-virus interaction</keyword>
<proteinExistence type="predicted"/>
<dbReference type="SUPFAM" id="SSF50494">
    <property type="entry name" value="Trypsin-like serine proteases"/>
    <property type="match status" value="1"/>
</dbReference>
<dbReference type="GO" id="GO:0019062">
    <property type="term" value="P:virion attachment to host cell"/>
    <property type="evidence" value="ECO:0007669"/>
    <property type="project" value="UniProtKB-KW"/>
</dbReference>
<keyword evidence="33" id="KW-0862">Zinc</keyword>
<evidence type="ECO:0000256" key="54">
    <source>
        <dbReference type="ARBA" id="ARBA00023280"/>
    </source>
</evidence>
<dbReference type="InterPro" id="IPR002518">
    <property type="entry name" value="HCV_NS2"/>
</dbReference>
<keyword evidence="30" id="KW-0788">Thiol protease</keyword>
<dbReference type="CDD" id="cd23203">
    <property type="entry name" value="Pegivirus_RdRp"/>
    <property type="match status" value="1"/>
</dbReference>
<evidence type="ECO:0000256" key="15">
    <source>
        <dbReference type="ARBA" id="ARBA00022553"/>
    </source>
</evidence>
<dbReference type="GO" id="GO:0003724">
    <property type="term" value="F:RNA helicase activity"/>
    <property type="evidence" value="ECO:0007669"/>
    <property type="project" value="UniProtKB-EC"/>
</dbReference>
<evidence type="ECO:0000313" key="68">
    <source>
        <dbReference type="EMBL" id="AGK41015.1"/>
    </source>
</evidence>
<evidence type="ECO:0000256" key="29">
    <source>
        <dbReference type="ARBA" id="ARBA00022806"/>
    </source>
</evidence>
<keyword evidence="11" id="KW-1113">Inhibition of host RLR pathway by virus</keyword>
<keyword evidence="34" id="KW-0067">ATP-binding</keyword>
<evidence type="ECO:0000256" key="40">
    <source>
        <dbReference type="ARBA" id="ARBA00022986"/>
    </source>
</evidence>
<evidence type="ECO:0000256" key="5">
    <source>
        <dbReference type="ARBA" id="ARBA00004153"/>
    </source>
</evidence>
<dbReference type="GO" id="GO:0044167">
    <property type="term" value="C:host cell endoplasmic reticulum membrane"/>
    <property type="evidence" value="ECO:0007669"/>
    <property type="project" value="UniProtKB-SubCell"/>
</dbReference>
<evidence type="ECO:0000256" key="25">
    <source>
        <dbReference type="ARBA" id="ARBA00022723"/>
    </source>
</evidence>
<keyword evidence="54" id="KW-0899">Viral immunoevasion</keyword>
<keyword evidence="40" id="KW-1097">Inhibition of host MAVS by virus</keyword>
<dbReference type="PROSITE" id="PS50507">
    <property type="entry name" value="RDRP_SSRNA_POS"/>
    <property type="match status" value="1"/>
</dbReference>
<evidence type="ECO:0000256" key="59">
    <source>
        <dbReference type="ARBA" id="ARBA00046133"/>
    </source>
</evidence>
<dbReference type="InterPro" id="IPR014001">
    <property type="entry name" value="Helicase_ATP-bd"/>
</dbReference>
<keyword evidence="26" id="KW-0547">Nucleotide-binding</keyword>
<keyword evidence="16" id="KW-0167">Capsid protein</keyword>
<evidence type="ECO:0000256" key="44">
    <source>
        <dbReference type="ARBA" id="ARBA00023050"/>
    </source>
</evidence>
<dbReference type="GO" id="GO:0039545">
    <property type="term" value="P:symbiont-mediated suppression of host cytoplasmic pattern recognition receptor signaling pathway via inhibition of MAVS activity"/>
    <property type="evidence" value="ECO:0007669"/>
    <property type="project" value="UniProtKB-KW"/>
</dbReference>
<evidence type="ECO:0000256" key="50">
    <source>
        <dbReference type="ARBA" id="ARBA00023184"/>
    </source>
</evidence>
<evidence type="ECO:0000256" key="4">
    <source>
        <dbReference type="ARBA" id="ARBA00004147"/>
    </source>
</evidence>
<evidence type="ECO:0000256" key="55">
    <source>
        <dbReference type="ARBA" id="ARBA00023288"/>
    </source>
</evidence>
<evidence type="ECO:0000256" key="37">
    <source>
        <dbReference type="ARBA" id="ARBA00022870"/>
    </source>
</evidence>
<dbReference type="GO" id="GO:0019087">
    <property type="term" value="P:symbiont-mediated transformation of host cell"/>
    <property type="evidence" value="ECO:0007669"/>
    <property type="project" value="InterPro"/>
</dbReference>
<keyword evidence="43" id="KW-1182">Viral ion channel</keyword>
<sequence>MAAIVLFVVFPLVGAFLTPARHACPEGGEYRLTNCCLESEIFACFDGGCLVAVGCTVCAEDCWDLFRPGVATRPGREPGELVGRLGWAVRPLVLTAYVASVTGLGEPFSLALLAGGLLSREPGARPNASCLKDCDTRFESEPWQYWEDVKDSMWTLEWALELPWHLWVGVTACGPLVMAVVLMLFLEQRLVMAGLVVLLAGVAIGDVTVPAYAASCQCHPNGSVAHVPGVSVGYRGNGYNVCVCPFGKMYWVPALCGGIWWREGTTTGTLHDFPVVCPHQILGSGLATFACQWGSAYWWFAIGSGIKPYDAVPTSAVCSVFMAGSTDRPHPGTDVFSRYGVPCATCLIDRRAPWCGTCTRECWPETADIRLSFDNCGLGDRLTEHLWAHVVKDGVEKLVSTPPGERPQFSSYHGEGPYHTKFLCPQNYTVSEMGGYWHAIACPQQSAVGVLPKLLPGRPVNACLTTQRGNELLEMSYLAGSAGFYAPVFTRCNWPPVQGVYVCPGYAYDFPAGRLGFVRVKNGYQQIAKSGGLPHPKWLLADFLFVMIMLMKLSEARLVPLLTLALWWWGNQVVDGATVRIIYPTITNTTHKPAPLWTAPVMPTLPCPANSSTPGETALKLGCQLINGLGAGIGSGFGAVNTGAQVGWRTVWSGWTALRNIGAGLRWLAQVGDFLPVVEAAVSPDIIAAPLVGWASEQGWFTGLLALLNVLVYWANVGGARLAGLVACHLARGAFPLVLVVAASISRGRASVLGLRVCVDMTSSPWTWSDVWWCFAGLASWAFLTLGLVTHGGRDLKLRWYSYWCRLYQGVRRRVMDSSIGCGGRNPWLGWLWLAAAWFWPDEVVVVVVVIMLAFGALDVLDYVLEVCVVTTVAPARMARLFDAVAVSGDRLAATWLADRFARRGIYLFEHAGQVSRAAAARCREWGMALEPVMVRPQDCEVVRDAARVLTCGSRVGGKPVVARRGSEVLIGAIASLDDLPPGFVPTAPVVVHRAGKGFFSVVKTSMVGKDEDEHLGSVMVLGTSTTRSMGTCVSGLMYTTFHGSNARTLAGPVGRVNPRWWSPGDDVCVYPLPNGATCLEPCKCSPHSVWCIRNDGALCHGTLAKTVELDLPAEVADFRGSSGSPILCDQGHAVGMMVAVLHKGARVTGVRFTKPWETLPHEAKTKSEPPPVPGRSGYKEAPLFLPTGSGKSTKVPNEYAKAGHKVLVLNPSIATTRAMGPYMEQLTGKHPSVYCGHDDTAYSRTTDSNLTYCTYGRFLANPRKYLRGMDVVICDECHVTDPTAILGMGRARLLAKECKVRLLLFATATPPGSPMTPHDSIKEEALGTEGDLTFYGHKLPLARYSVGRHIIFCHSKAECNKLQVAFAVSGCNSTVYYRGGEHPIPDGDVVVCATDALSTGYTGNFDTVTDCGLVVEEVVEVTLDPTITISLRTVPAPAELRMQRRGRCGRGKAGTYYHAIVGSAPAGTVRSGAAWAAVEAGVVWYNMEPDLTADLLRAFDQCPYTGAVTANIGEAVSFFSGLTPMRNFPEVVWAKQKNHSWPLLVGCQRHMCKDADCGPPADGPEWRGLKGSGPVPLLCRWGGQTPEKTAPHHWVDDLQARLGAAEGYSPCYAGPVLLVGLAVAGGAVLAHWTGSLVVVTAWQVNGNGNPLLGSMRSGVPDSTPLPAILLPPPIKEGEAGERSPAEAKVNMEAVEALETACGWGPMAASVAHLGSLAGKAATATTAAARTAAANADVLWQNWTSGAFVAPPPTAAREVAPSLLQTIDSALSATWDSIFAHGRTLLVTFAAAYGAKRNPPLGVGASFLMGMASNASLTVRLAAALLVGTAGTMVGNASVGLSMAGAYYAGSSVSSSWLAVILGVVAGWEGAVNAASLTFDLLTGRATAQDAWYILTCLSSPGAAVAGVALGLLLWAAKKGVSDDWVNRLLTLLPRSSVIPDGYFVQTEYQARVSEILRKLSLTRWLTELVKAPSTDGETPCSTLIWDFLEWLLHIGRYVYRKVKCLLPTFQCPLVSCGPGWRGPWIGAGHLETRCGCGCVITGDVEDGELRDVRYSSWWCSHYLRGSVPVGVAGSCGGARPRIPEGGPSKRVYQVGIKDWVEVTDAVGAVIVTATTAYTLSKLEVRRAVRGEPMYVDGAPVSWQCPLSQPPMTYRAGQSIMLEGERAVLPCSVAVGRKPGPEPVERPREPSPDRSMPPLEDDLEEARQRALDSITEQFHLPDPSAAAAALDALEEAAVMLQPHLGVLMGDDCSCRDDEVFGGAFFAEPETTFIPQEPEHPLVPEVAEELGLSDSQSSFETISLSDNESVGTSDTTPLLRLAPKKVRGVVNKIFGGAKRSVHFRQSCCTSRSAFKTFPMEVSVADAARALGFDIETHRFLDTFGGLVHHDDTLCTVVGTDIYVTCEEREEVTVSYSYVWSGAPLGCGRHQPPPITRPIGTHLTMDTTGVYVTDPDRAAERAEKVTIWREPRKYDETYQAVASEALNKARKTKSHGWTYEEAVAKVRPKASTGHGCKITVKDLETQKGRDAVTAMLGKIRRGEEVPFTFMTKREVFFSPKGGTRKPPRFIVYPPLDFRVAEKMILGDPGVVAKAILGPAYAFQYTPNQKVRRLVDVWHRKRSPRAITVDASCFDSTITEEDIAFEAKLFAAASDDPDMVMKLSEYYAAGPMVSPDGVTVGYRRCRSSGVLTTSSGNSITCWIKVKAACIRAGLQEPTFMIAGDDCLIIYEDDGVDRTQALKEALASYGYRCNPQMHASLDTAETCSSYLAECTAGNYQHHWFMSMDMRKPLARAAAEYSDPIASALGTVLLCPWHPISRYVLLPHLLILAFRGGGNPDDLIACEVAGNTYRFPLSILPRVLVSLHGPDCLRVLTDSTKTRMEAGKALRELGMKSLPYYRKRAGTVRTRLLRGGTGWGKLARALLWHPGLKEHPPDVESLPHFRLLTPYDHCETVLAAGPPRKWRFGRMLIAWLSLMICALF</sequence>
<evidence type="ECO:0000256" key="49">
    <source>
        <dbReference type="ARBA" id="ARBA00023180"/>
    </source>
</evidence>
<evidence type="ECO:0000256" key="21">
    <source>
        <dbReference type="ARBA" id="ARBA00022670"/>
    </source>
</evidence>
<keyword evidence="19" id="KW-1162">Viral penetration into host cytoplasm</keyword>
<evidence type="ECO:0000256" key="13">
    <source>
        <dbReference type="ARBA" id="ARBA00022506"/>
    </source>
</evidence>
<dbReference type="InterPro" id="IPR004109">
    <property type="entry name" value="HepC_NS3_protease"/>
</dbReference>
<keyword evidence="32" id="KW-1114">Inhibition of host interferon signaling pathway by virus</keyword>
<evidence type="ECO:0000256" key="45">
    <source>
        <dbReference type="ARBA" id="ARBA00023065"/>
    </source>
</evidence>
<keyword evidence="47" id="KW-0564">Palmitate</keyword>
<comment type="catalytic activity">
    <reaction evidence="61">
        <text>ATP + H2O = ADP + phosphate + H(+)</text>
        <dbReference type="Rhea" id="RHEA:13065"/>
        <dbReference type="ChEBI" id="CHEBI:15377"/>
        <dbReference type="ChEBI" id="CHEBI:15378"/>
        <dbReference type="ChEBI" id="CHEBI:30616"/>
        <dbReference type="ChEBI" id="CHEBI:43474"/>
        <dbReference type="ChEBI" id="CHEBI:456216"/>
        <dbReference type="EC" id="3.6.4.13"/>
    </reaction>
</comment>
<evidence type="ECO:0000256" key="7">
    <source>
        <dbReference type="ARBA" id="ARBA00004291"/>
    </source>
</evidence>
<evidence type="ECO:0000256" key="22">
    <source>
        <dbReference type="ARBA" id="ARBA00022679"/>
    </source>
</evidence>
<keyword evidence="17" id="KW-1048">Host nucleus</keyword>
<dbReference type="GO" id="GO:0004197">
    <property type="term" value="F:cysteine-type endopeptidase activity"/>
    <property type="evidence" value="ECO:0007669"/>
    <property type="project" value="InterPro"/>
</dbReference>
<keyword evidence="51" id="KW-1035">Host cytoplasm</keyword>
<dbReference type="InterPro" id="IPR027417">
    <property type="entry name" value="P-loop_NTPase"/>
</dbReference>
<dbReference type="InterPro" id="IPR043128">
    <property type="entry name" value="Rev_trsase/Diguanyl_cyclase"/>
</dbReference>
<dbReference type="Pfam" id="PF07652">
    <property type="entry name" value="Flavi_DEAD"/>
    <property type="match status" value="1"/>
</dbReference>
<evidence type="ECO:0000256" key="36">
    <source>
        <dbReference type="ARBA" id="ARBA00022844"/>
    </source>
</evidence>
<keyword evidence="55" id="KW-0449">Lipoprotein</keyword>
<keyword evidence="15" id="KW-0597">Phosphoprotein</keyword>
<keyword evidence="41 63" id="KW-1133">Transmembrane helix</keyword>
<keyword evidence="48" id="KW-0804">Transcription</keyword>
<dbReference type="GO" id="GO:0015267">
    <property type="term" value="F:channel activity"/>
    <property type="evidence" value="ECO:0007669"/>
    <property type="project" value="UniProtKB-KW"/>
</dbReference>
<dbReference type="SUPFAM" id="SSF52540">
    <property type="entry name" value="P-loop containing nucleoside triphosphate hydrolases"/>
    <property type="match status" value="2"/>
</dbReference>
<dbReference type="GO" id="GO:0055036">
    <property type="term" value="C:virion membrane"/>
    <property type="evidence" value="ECO:0007669"/>
    <property type="project" value="UniProtKB-SubCell"/>
</dbReference>
<evidence type="ECO:0000256" key="48">
    <source>
        <dbReference type="ARBA" id="ARBA00023163"/>
    </source>
</evidence>
<dbReference type="Pfam" id="PF12786">
    <property type="entry name" value="GBV-C_env"/>
    <property type="match status" value="1"/>
</dbReference>
<evidence type="ECO:0000256" key="60">
    <source>
        <dbReference type="ARBA" id="ARBA00047631"/>
    </source>
</evidence>
<dbReference type="PROSITE" id="PS51693">
    <property type="entry name" value="HCV_NS2_PRO"/>
    <property type="match status" value="1"/>
</dbReference>
<dbReference type="Gene3D" id="2.40.10.10">
    <property type="entry name" value="Trypsin-like serine proteases"/>
    <property type="match status" value="1"/>
</dbReference>
<feature type="region of interest" description="Disordered" evidence="62">
    <location>
        <begin position="2174"/>
        <end position="2204"/>
    </location>
</feature>
<evidence type="ECO:0000256" key="34">
    <source>
        <dbReference type="ARBA" id="ARBA00022840"/>
    </source>
</evidence>
<keyword evidence="45" id="KW-0406">Ion transport</keyword>
<feature type="transmembrane region" description="Helical" evidence="63">
    <location>
        <begin position="770"/>
        <end position="789"/>
    </location>
</feature>
<feature type="domain" description="Helicase ATP-binding" evidence="65">
    <location>
        <begin position="1173"/>
        <end position="1329"/>
    </location>
</feature>
<dbReference type="Gene3D" id="1.10.820.10">
    <property type="entry name" value="RNA Helicase Chain A , domain 3"/>
    <property type="match status" value="1"/>
</dbReference>
<keyword evidence="46 63" id="KW-0472">Membrane</keyword>
<keyword evidence="36" id="KW-0946">Virion</keyword>
<dbReference type="InterPro" id="IPR002166">
    <property type="entry name" value="RNA_pol_HCV"/>
</dbReference>
<dbReference type="Pfam" id="PF01001">
    <property type="entry name" value="HCV_NS4b"/>
    <property type="match status" value="1"/>
</dbReference>
<evidence type="ECO:0000256" key="61">
    <source>
        <dbReference type="ARBA" id="ARBA00047984"/>
    </source>
</evidence>
<evidence type="ECO:0000256" key="8">
    <source>
        <dbReference type="ARBA" id="ARBA00004407"/>
    </source>
</evidence>
<keyword evidence="25" id="KW-0479">Metal-binding</keyword>
<dbReference type="EMBL" id="KC796085">
    <property type="protein sequence ID" value="AGK41015.1"/>
    <property type="molecule type" value="Genomic_RNA"/>
</dbReference>
<evidence type="ECO:0000256" key="30">
    <source>
        <dbReference type="ARBA" id="ARBA00022807"/>
    </source>
</evidence>
<keyword evidence="39" id="KW-0693">Viral RNA replication</keyword>
<dbReference type="Pfam" id="PF01538">
    <property type="entry name" value="HCV_NS2"/>
    <property type="match status" value="1"/>
</dbReference>
<keyword evidence="13" id="KW-1168">Fusion of virus membrane with host membrane</keyword>
<comment type="catalytic activity">
    <reaction evidence="1">
        <text>Hydrolysis of four peptide bonds in the viral precursor polyprotein, commonly with Asp or Glu in the P6 position, Cys or Thr in P1 and Ser or Ala in P1'.</text>
        <dbReference type="EC" id="3.4.21.98"/>
    </reaction>
</comment>
<dbReference type="GO" id="GO:0003968">
    <property type="term" value="F:RNA-directed RNA polymerase activity"/>
    <property type="evidence" value="ECO:0007669"/>
    <property type="project" value="UniProtKB-KW"/>
</dbReference>
<feature type="transmembrane region" description="Helical" evidence="63">
    <location>
        <begin position="193"/>
        <end position="213"/>
    </location>
</feature>
<evidence type="ECO:0000256" key="41">
    <source>
        <dbReference type="ARBA" id="ARBA00022989"/>
    </source>
</evidence>
<comment type="cofactor">
    <cofactor evidence="3">
        <name>Zn(2+)</name>
        <dbReference type="ChEBI" id="CHEBI:29105"/>
    </cofactor>
</comment>
<keyword evidence="21" id="KW-0645">Protease</keyword>
<keyword evidence="38" id="KW-0694">RNA-binding</keyword>
<feature type="transmembrane region" description="Helical" evidence="63">
    <location>
        <begin position="1857"/>
        <end position="1879"/>
    </location>
</feature>
<dbReference type="GO" id="GO:0008270">
    <property type="term" value="F:zinc ion binding"/>
    <property type="evidence" value="ECO:0007669"/>
    <property type="project" value="InterPro"/>
</dbReference>
<feature type="transmembrane region" description="Helical" evidence="63">
    <location>
        <begin position="699"/>
        <end position="715"/>
    </location>
</feature>
<dbReference type="Pfam" id="PF08300">
    <property type="entry name" value="HCV_NS5a_1a"/>
    <property type="match status" value="1"/>
</dbReference>
<evidence type="ECO:0000256" key="1">
    <source>
        <dbReference type="ARBA" id="ARBA00001117"/>
    </source>
</evidence>
<evidence type="ECO:0000256" key="32">
    <source>
        <dbReference type="ARBA" id="ARBA00022830"/>
    </source>
</evidence>
<comment type="catalytic activity">
    <reaction evidence="60">
        <text>a ribonucleoside 5'-triphosphate + H2O = a ribonucleoside 5'-diphosphate + phosphate + H(+)</text>
        <dbReference type="Rhea" id="RHEA:23680"/>
        <dbReference type="ChEBI" id="CHEBI:15377"/>
        <dbReference type="ChEBI" id="CHEBI:15378"/>
        <dbReference type="ChEBI" id="CHEBI:43474"/>
        <dbReference type="ChEBI" id="CHEBI:57930"/>
        <dbReference type="ChEBI" id="CHEBI:61557"/>
        <dbReference type="EC" id="3.6.1.15"/>
    </reaction>
</comment>
<dbReference type="GO" id="GO:0046718">
    <property type="term" value="P:symbiont entry into host cell"/>
    <property type="evidence" value="ECO:0007669"/>
    <property type="project" value="UniProtKB-KW"/>
</dbReference>
<keyword evidence="10" id="KW-0813">Transport</keyword>
<feature type="transmembrane region" description="Helical" evidence="63">
    <location>
        <begin position="1817"/>
        <end position="1837"/>
    </location>
</feature>
<dbReference type="Proteomes" id="UP000168499">
    <property type="component" value="Genome"/>
</dbReference>
<keyword evidence="29" id="KW-0347">Helicase</keyword>
<evidence type="ECO:0000256" key="46">
    <source>
        <dbReference type="ARBA" id="ARBA00023136"/>
    </source>
</evidence>
<evidence type="ECO:0000256" key="38">
    <source>
        <dbReference type="ARBA" id="ARBA00022884"/>
    </source>
</evidence>
<feature type="transmembrane region" description="Helical" evidence="63">
    <location>
        <begin position="1891"/>
        <end position="1917"/>
    </location>
</feature>
<keyword evidence="50" id="KW-1038">Host endoplasmic reticulum</keyword>
<dbReference type="InterPro" id="IPR000745">
    <property type="entry name" value="HCV_NS4a"/>
</dbReference>
<dbReference type="InterPro" id="IPR011492">
    <property type="entry name" value="Flavi_DEAD"/>
</dbReference>
<dbReference type="InterPro" id="IPR043502">
    <property type="entry name" value="DNA/RNA_pol_sf"/>
</dbReference>
<evidence type="ECO:0000256" key="10">
    <source>
        <dbReference type="ARBA" id="ARBA00022448"/>
    </source>
</evidence>
<evidence type="ECO:0000256" key="35">
    <source>
        <dbReference type="ARBA" id="ARBA00022842"/>
    </source>
</evidence>
<keyword evidence="42" id="KW-0805">Transcription regulation</keyword>
<keyword evidence="14" id="KW-1170">Fusion of virus membrane with host endosomal membrane</keyword>
<evidence type="ECO:0000256" key="53">
    <source>
        <dbReference type="ARBA" id="ARBA00023268"/>
    </source>
</evidence>
<evidence type="ECO:0000256" key="58">
    <source>
        <dbReference type="ARBA" id="ARBA00046032"/>
    </source>
</evidence>
<evidence type="ECO:0000259" key="66">
    <source>
        <dbReference type="PROSITE" id="PS51693"/>
    </source>
</evidence>
<dbReference type="InterPro" id="IPR001490">
    <property type="entry name" value="HCV_NS4b"/>
</dbReference>
<evidence type="ECO:0000256" key="33">
    <source>
        <dbReference type="ARBA" id="ARBA00022833"/>
    </source>
</evidence>
<keyword evidence="57" id="KW-0407">Ion channel</keyword>
<comment type="cofactor">
    <cofactor evidence="2">
        <name>Mg(2+)</name>
        <dbReference type="ChEBI" id="CHEBI:18420"/>
    </cofactor>
</comment>
<evidence type="ECO:0000256" key="23">
    <source>
        <dbReference type="ARBA" id="ARBA00022692"/>
    </source>
</evidence>
<keyword evidence="12" id="KW-0696">RNA-directed RNA polymerase</keyword>
<evidence type="ECO:0000256" key="9">
    <source>
        <dbReference type="ARBA" id="ARBA00020107"/>
    </source>
</evidence>
<evidence type="ECO:0000256" key="6">
    <source>
        <dbReference type="ARBA" id="ARBA00004182"/>
    </source>
</evidence>
<keyword evidence="37" id="KW-1043">Host membrane</keyword>
<evidence type="ECO:0000256" key="2">
    <source>
        <dbReference type="ARBA" id="ARBA00001946"/>
    </source>
</evidence>
<evidence type="ECO:0000256" key="39">
    <source>
        <dbReference type="ARBA" id="ARBA00022953"/>
    </source>
</evidence>
<dbReference type="GO" id="GO:0003723">
    <property type="term" value="F:RNA binding"/>
    <property type="evidence" value="ECO:0007669"/>
    <property type="project" value="UniProtKB-KW"/>
</dbReference>
<keyword evidence="35" id="KW-0460">Magnesium</keyword>
<feature type="transmembrane region" description="Helical" evidence="63">
    <location>
        <begin position="722"/>
        <end position="745"/>
    </location>
</feature>
<evidence type="ECO:0000256" key="56">
    <source>
        <dbReference type="ARBA" id="ARBA00023296"/>
    </source>
</evidence>
<dbReference type="GO" id="GO:0039654">
    <property type="term" value="P:fusion of virus membrane with host endosome membrane"/>
    <property type="evidence" value="ECO:0007669"/>
    <property type="project" value="UniProtKB-KW"/>
</dbReference>
<dbReference type="GO" id="GO:0034220">
    <property type="term" value="P:monoatomic ion transmembrane transport"/>
    <property type="evidence" value="ECO:0007669"/>
    <property type="project" value="UniProtKB-KW"/>
</dbReference>
<evidence type="ECO:0000256" key="47">
    <source>
        <dbReference type="ARBA" id="ARBA00023139"/>
    </source>
</evidence>